<protein>
    <submittedName>
        <fullName evidence="1">Uncharacterized protein</fullName>
    </submittedName>
</protein>
<dbReference type="AlphaFoldDB" id="A0AAD7A0T4"/>
<keyword evidence="2" id="KW-1185">Reference proteome</keyword>
<sequence length="386" mass="44483">MVENIKALYEPMPLVIGAVIIPGSSNISIYSNHPPILSSPFLRVISAHPAVYRPGKKCQQDDWGGHIIDCRPGRPITSADHLRAAVHRKRLPQDLEIMSDYGFTRVGELDGRILLDVYQVLFEEGVHPRDVHQWNIAGNLLEEVEKVLRRLEGWKTFRILRWFEEHLYVFDPTIAVGDLKHEEEQAARIRVAQVVLWNAVGDFTSQDHDEISLTVNTRWPRERANFFFRSMLGLCHPSPELDLWVHFGFCACHDESEEQFLSFTYGMLLLDAKGLRGRRIIHPYLEDLLSGSPVMLKSAWFLKKHVQYTKSVRSDLIPSVRVDYGFMNCTSDREYQDLKDLDKKIFERRYTNPLELHQACVSGSLYDYVLGLFPEMKGKLVSTSKS</sequence>
<reference evidence="1" key="1">
    <citation type="submission" date="2023-03" db="EMBL/GenBank/DDBJ databases">
        <title>Massive genome expansion in bonnet fungi (Mycena s.s.) driven by repeated elements and novel gene families across ecological guilds.</title>
        <authorList>
            <consortium name="Lawrence Berkeley National Laboratory"/>
            <person name="Harder C.B."/>
            <person name="Miyauchi S."/>
            <person name="Viragh M."/>
            <person name="Kuo A."/>
            <person name="Thoen E."/>
            <person name="Andreopoulos B."/>
            <person name="Lu D."/>
            <person name="Skrede I."/>
            <person name="Drula E."/>
            <person name="Henrissat B."/>
            <person name="Morin E."/>
            <person name="Kohler A."/>
            <person name="Barry K."/>
            <person name="LaButti K."/>
            <person name="Morin E."/>
            <person name="Salamov A."/>
            <person name="Lipzen A."/>
            <person name="Mereny Z."/>
            <person name="Hegedus B."/>
            <person name="Baldrian P."/>
            <person name="Stursova M."/>
            <person name="Weitz H."/>
            <person name="Taylor A."/>
            <person name="Grigoriev I.V."/>
            <person name="Nagy L.G."/>
            <person name="Martin F."/>
            <person name="Kauserud H."/>
        </authorList>
    </citation>
    <scope>NUCLEOTIDE SEQUENCE</scope>
    <source>
        <strain evidence="1">CBHHK002</strain>
    </source>
</reference>
<proteinExistence type="predicted"/>
<name>A0AAD7A0T4_9AGAR</name>
<accession>A0AAD7A0T4</accession>
<evidence type="ECO:0000313" key="1">
    <source>
        <dbReference type="EMBL" id="KAJ7347240.1"/>
    </source>
</evidence>
<gene>
    <name evidence="1" type="ORF">DFH08DRAFT_1080307</name>
</gene>
<organism evidence="1 2">
    <name type="scientific">Mycena albidolilacea</name>
    <dbReference type="NCBI Taxonomy" id="1033008"/>
    <lineage>
        <taxon>Eukaryota</taxon>
        <taxon>Fungi</taxon>
        <taxon>Dikarya</taxon>
        <taxon>Basidiomycota</taxon>
        <taxon>Agaricomycotina</taxon>
        <taxon>Agaricomycetes</taxon>
        <taxon>Agaricomycetidae</taxon>
        <taxon>Agaricales</taxon>
        <taxon>Marasmiineae</taxon>
        <taxon>Mycenaceae</taxon>
        <taxon>Mycena</taxon>
    </lineage>
</organism>
<comment type="caution">
    <text evidence="1">The sequence shown here is derived from an EMBL/GenBank/DDBJ whole genome shotgun (WGS) entry which is preliminary data.</text>
</comment>
<dbReference type="EMBL" id="JARIHO010000019">
    <property type="protein sequence ID" value="KAJ7347240.1"/>
    <property type="molecule type" value="Genomic_DNA"/>
</dbReference>
<dbReference type="Proteomes" id="UP001218218">
    <property type="component" value="Unassembled WGS sequence"/>
</dbReference>
<evidence type="ECO:0000313" key="2">
    <source>
        <dbReference type="Proteomes" id="UP001218218"/>
    </source>
</evidence>